<dbReference type="InterPro" id="IPR019734">
    <property type="entry name" value="TPR_rpt"/>
</dbReference>
<evidence type="ECO:0000313" key="3">
    <source>
        <dbReference type="Proteomes" id="UP000294616"/>
    </source>
</evidence>
<gene>
    <name evidence="2" type="ORF">C8N28_0577</name>
</gene>
<organism evidence="2 3">
    <name type="scientific">Albibacterium bauzanense</name>
    <dbReference type="NCBI Taxonomy" id="653929"/>
    <lineage>
        <taxon>Bacteria</taxon>
        <taxon>Pseudomonadati</taxon>
        <taxon>Bacteroidota</taxon>
        <taxon>Sphingobacteriia</taxon>
        <taxon>Sphingobacteriales</taxon>
        <taxon>Sphingobacteriaceae</taxon>
        <taxon>Albibacterium</taxon>
    </lineage>
</organism>
<dbReference type="RefSeq" id="WP_132221349.1">
    <property type="nucleotide sequence ID" value="NZ_SMGO01000001.1"/>
</dbReference>
<dbReference type="EMBL" id="SMGO01000001">
    <property type="protein sequence ID" value="TCK85274.1"/>
    <property type="molecule type" value="Genomic_DNA"/>
</dbReference>
<dbReference type="AlphaFoldDB" id="A0A4R1M355"/>
<dbReference type="InterPro" id="IPR011990">
    <property type="entry name" value="TPR-like_helical_dom_sf"/>
</dbReference>
<keyword evidence="3" id="KW-1185">Reference proteome</keyword>
<dbReference type="OrthoDB" id="747875at2"/>
<comment type="caution">
    <text evidence="2">The sequence shown here is derived from an EMBL/GenBank/DDBJ whole genome shotgun (WGS) entry which is preliminary data.</text>
</comment>
<protein>
    <submittedName>
        <fullName evidence="2">Tetratricopeptide repeat protein</fullName>
    </submittedName>
</protein>
<dbReference type="SUPFAM" id="SSF48452">
    <property type="entry name" value="TPR-like"/>
    <property type="match status" value="2"/>
</dbReference>
<keyword evidence="1" id="KW-0802">TPR repeat</keyword>
<dbReference type="Proteomes" id="UP000294616">
    <property type="component" value="Unassembled WGS sequence"/>
</dbReference>
<evidence type="ECO:0000313" key="2">
    <source>
        <dbReference type="EMBL" id="TCK85274.1"/>
    </source>
</evidence>
<feature type="repeat" description="TPR" evidence="1">
    <location>
        <begin position="266"/>
        <end position="299"/>
    </location>
</feature>
<dbReference type="Pfam" id="PF13181">
    <property type="entry name" value="TPR_8"/>
    <property type="match status" value="1"/>
</dbReference>
<evidence type="ECO:0000256" key="1">
    <source>
        <dbReference type="PROSITE-ProRule" id="PRU00339"/>
    </source>
</evidence>
<dbReference type="Gene3D" id="1.25.40.10">
    <property type="entry name" value="Tetratricopeptide repeat domain"/>
    <property type="match status" value="1"/>
</dbReference>
<proteinExistence type="predicted"/>
<name>A0A4R1M355_9SPHI</name>
<reference evidence="2 3" key="1">
    <citation type="submission" date="2019-03" db="EMBL/GenBank/DDBJ databases">
        <title>Genomic Encyclopedia of Archaeal and Bacterial Type Strains, Phase II (KMG-II): from individual species to whole genera.</title>
        <authorList>
            <person name="Goeker M."/>
        </authorList>
    </citation>
    <scope>NUCLEOTIDE SEQUENCE [LARGE SCALE GENOMIC DNA]</scope>
    <source>
        <strain evidence="2 3">DSM 22554</strain>
    </source>
</reference>
<sequence>MLLFKLKSRFFLIFLLLFIGQGVVYAQSDEKEGRNNFAMYTKSGDFTVLEKARKFSDNAYKDHRDSIAYKNNLLRALVYSSLAVADSNRKLKYTKDPIEEAKFALSRLNDNQLNYENEAQIIYIHRKLSNAYLILGKRALNNNKLEEAYNNFKEVDAFSKSGINVKHNLSVLSSRLDKPEEAVNYYKDYLESLNKLSPENVLILADLYSKAGNPTEQLNTLLDGLDVFPNNKDILFEAINIYADNGSYDAVIPLISVAHELDPENIKLNYLAGYAYEIIGNRKLAAQYYETVIKLDDNNYDGNYELGLLFLKDYISDTTNVENFELAEKYLLKANEIDPNSENALKSLAVLYEKSADIIQYERVKNQLNQNTFN</sequence>
<dbReference type="PROSITE" id="PS50005">
    <property type="entry name" value="TPR"/>
    <property type="match status" value="1"/>
</dbReference>
<accession>A0A4R1M355</accession>